<protein>
    <submittedName>
        <fullName evidence="1">Uncharacterized protein</fullName>
    </submittedName>
</protein>
<dbReference type="AlphaFoldDB" id="A0AAN1PMU7"/>
<evidence type="ECO:0000313" key="1">
    <source>
        <dbReference type="EMBL" id="AXX59598.1"/>
    </source>
</evidence>
<sequence>MIVYLAGVRVQVIREGLLKEVEIKKMEGMIIELTQEMIVLRPKKKVMLSVAKTS</sequence>
<gene>
    <name evidence="1" type="ORF">FORC53_1259</name>
</gene>
<name>A0AAN1PMU7_VIBVL</name>
<dbReference type="Proteomes" id="UP000263418">
    <property type="component" value="Chromosome 1"/>
</dbReference>
<organism evidence="1 2">
    <name type="scientific">Vibrio vulnificus</name>
    <dbReference type="NCBI Taxonomy" id="672"/>
    <lineage>
        <taxon>Bacteria</taxon>
        <taxon>Pseudomonadati</taxon>
        <taxon>Pseudomonadota</taxon>
        <taxon>Gammaproteobacteria</taxon>
        <taxon>Vibrionales</taxon>
        <taxon>Vibrionaceae</taxon>
        <taxon>Vibrio</taxon>
    </lineage>
</organism>
<accession>A0AAN1PMU7</accession>
<proteinExistence type="predicted"/>
<dbReference type="EMBL" id="CP019290">
    <property type="protein sequence ID" value="AXX59598.1"/>
    <property type="molecule type" value="Genomic_DNA"/>
</dbReference>
<evidence type="ECO:0000313" key="2">
    <source>
        <dbReference type="Proteomes" id="UP000263418"/>
    </source>
</evidence>
<reference evidence="1 2" key="1">
    <citation type="submission" date="2017-01" db="EMBL/GenBank/DDBJ databases">
        <title>Complete Genome Sequence of Vibrio vulnificus FORC_053.</title>
        <authorList>
            <consortium name="Food-borne Pathogen Omics Research Center"/>
            <person name="Chung H.Y."/>
            <person name="Na E.J."/>
            <person name="Song J.S."/>
            <person name="Kim H."/>
            <person name="Lee J.-H."/>
            <person name="Ryu S."/>
            <person name="Choi S.H."/>
        </authorList>
    </citation>
    <scope>NUCLEOTIDE SEQUENCE [LARGE SCALE GENOMIC DNA]</scope>
    <source>
        <strain evidence="1 2">FORC_053</strain>
    </source>
</reference>